<accession>A0A517N9M5</accession>
<dbReference type="Proteomes" id="UP000318538">
    <property type="component" value="Chromosome"/>
</dbReference>
<dbReference type="AlphaFoldDB" id="A0A517N9M5"/>
<keyword evidence="1" id="KW-0472">Membrane</keyword>
<keyword evidence="4" id="KW-1185">Reference proteome</keyword>
<feature type="transmembrane region" description="Helical" evidence="1">
    <location>
        <begin position="139"/>
        <end position="160"/>
    </location>
</feature>
<dbReference type="RefSeq" id="WP_145169432.1">
    <property type="nucleotide sequence ID" value="NZ_CP036525.1"/>
</dbReference>
<feature type="transmembrane region" description="Helical" evidence="1">
    <location>
        <begin position="172"/>
        <end position="195"/>
    </location>
</feature>
<feature type="transmembrane region" description="Helical" evidence="1">
    <location>
        <begin position="201"/>
        <end position="220"/>
    </location>
</feature>
<sequence length="277" mass="28538">MLILISAILTASLLGSMHCIGMCGPLAMWASGVGDKASRGTVIVSTSMYHLGRMITYVLAGFIAGTLGGAIDMGGQWIGIQVAAARVVGVCMVLVGGWKLFTLVRGRSAPVGELKPSRVGGVLVKLRPFLFRLPLVGRAFATGLLTTLLPCGWLYLFALIAAGTGSPKLGPVVMFAFWVGTVPALTALIAGSQLLSRRFTMAVPSLAAGMLILTGCYTASGRGFANLDSISALRASVVVDQSVDPSAALLQQVRKSADAPLPCCQGAAIVDSATDTP</sequence>
<dbReference type="PANTHER" id="PTHR42208">
    <property type="entry name" value="HEAVY METAL TRANSPORTER-RELATED"/>
    <property type="match status" value="1"/>
</dbReference>
<feature type="transmembrane region" description="Helical" evidence="1">
    <location>
        <begin position="48"/>
        <end position="71"/>
    </location>
</feature>
<reference evidence="3 4" key="1">
    <citation type="submission" date="2019-02" db="EMBL/GenBank/DDBJ databases">
        <title>Deep-cultivation of Planctomycetes and their phenomic and genomic characterization uncovers novel biology.</title>
        <authorList>
            <person name="Wiegand S."/>
            <person name="Jogler M."/>
            <person name="Boedeker C."/>
            <person name="Pinto D."/>
            <person name="Vollmers J."/>
            <person name="Rivas-Marin E."/>
            <person name="Kohn T."/>
            <person name="Peeters S.H."/>
            <person name="Heuer A."/>
            <person name="Rast P."/>
            <person name="Oberbeckmann S."/>
            <person name="Bunk B."/>
            <person name="Jeske O."/>
            <person name="Meyerdierks A."/>
            <person name="Storesund J.E."/>
            <person name="Kallscheuer N."/>
            <person name="Luecker S."/>
            <person name="Lage O.M."/>
            <person name="Pohl T."/>
            <person name="Merkel B.J."/>
            <person name="Hornburger P."/>
            <person name="Mueller R.-W."/>
            <person name="Bruemmer F."/>
            <person name="Labrenz M."/>
            <person name="Spormann A.M."/>
            <person name="Op den Camp H."/>
            <person name="Overmann J."/>
            <person name="Amann R."/>
            <person name="Jetten M.S.M."/>
            <person name="Mascher T."/>
            <person name="Medema M.H."/>
            <person name="Devos D.P."/>
            <person name="Kaster A.-K."/>
            <person name="Ovreas L."/>
            <person name="Rohde M."/>
            <person name="Galperin M.Y."/>
            <person name="Jogler C."/>
        </authorList>
    </citation>
    <scope>NUCLEOTIDE SEQUENCE [LARGE SCALE GENOMIC DNA]</scope>
    <source>
        <strain evidence="3 4">K22_7</strain>
    </source>
</reference>
<evidence type="ECO:0000313" key="4">
    <source>
        <dbReference type="Proteomes" id="UP000318538"/>
    </source>
</evidence>
<dbReference type="EMBL" id="CP036525">
    <property type="protein sequence ID" value="QDT03837.1"/>
    <property type="molecule type" value="Genomic_DNA"/>
</dbReference>
<organism evidence="3 4">
    <name type="scientific">Rubripirellula lacrimiformis</name>
    <dbReference type="NCBI Taxonomy" id="1930273"/>
    <lineage>
        <taxon>Bacteria</taxon>
        <taxon>Pseudomonadati</taxon>
        <taxon>Planctomycetota</taxon>
        <taxon>Planctomycetia</taxon>
        <taxon>Pirellulales</taxon>
        <taxon>Pirellulaceae</taxon>
        <taxon>Rubripirellula</taxon>
    </lineage>
</organism>
<keyword evidence="1" id="KW-0812">Transmembrane</keyword>
<proteinExistence type="predicted"/>
<evidence type="ECO:0000256" key="1">
    <source>
        <dbReference type="SAM" id="Phobius"/>
    </source>
</evidence>
<feature type="domain" description="Urease accessory protein UreH-like transmembrane" evidence="2">
    <location>
        <begin position="8"/>
        <end position="217"/>
    </location>
</feature>
<dbReference type="OrthoDB" id="9800141at2"/>
<protein>
    <recommendedName>
        <fullName evidence="2">Urease accessory protein UreH-like transmembrane domain-containing protein</fullName>
    </recommendedName>
</protein>
<keyword evidence="1" id="KW-1133">Transmembrane helix</keyword>
<evidence type="ECO:0000313" key="3">
    <source>
        <dbReference type="EMBL" id="QDT03837.1"/>
    </source>
</evidence>
<dbReference type="KEGG" id="rlc:K227x_22220"/>
<dbReference type="PANTHER" id="PTHR42208:SF1">
    <property type="entry name" value="HEAVY METAL TRANSPORTER"/>
    <property type="match status" value="1"/>
</dbReference>
<feature type="transmembrane region" description="Helical" evidence="1">
    <location>
        <begin position="83"/>
        <end position="101"/>
    </location>
</feature>
<dbReference type="Pfam" id="PF13386">
    <property type="entry name" value="DsbD_2"/>
    <property type="match status" value="1"/>
</dbReference>
<evidence type="ECO:0000259" key="2">
    <source>
        <dbReference type="Pfam" id="PF13386"/>
    </source>
</evidence>
<name>A0A517N9M5_9BACT</name>
<gene>
    <name evidence="3" type="ORF">K227x_22220</name>
</gene>
<dbReference type="InterPro" id="IPR039447">
    <property type="entry name" value="UreH-like_TM_dom"/>
</dbReference>